<dbReference type="Proteomes" id="UP000092695">
    <property type="component" value="Chromosome"/>
</dbReference>
<name>A0A193LI20_9GAMM</name>
<evidence type="ECO:0008006" key="3">
    <source>
        <dbReference type="Google" id="ProtNLM"/>
    </source>
</evidence>
<keyword evidence="2" id="KW-1185">Reference proteome</keyword>
<dbReference type="KEGG" id="woc:BA177_13900"/>
<accession>A0A193LI20</accession>
<dbReference type="OrthoDB" id="3524978at2"/>
<dbReference type="STRING" id="1548547.BA177_13900"/>
<sequence>MSKAKTEQIALPALRGIMGDWVFYSCLMDIVEISDRVQYAAEVHQNKQLSDMIQRQLKTGRSDQISKYLKTQPERFFNSLVVATYGGDPNWHALSDIRSKAKKPDLKDLDDDTIGSVGFLTLRGDEKLFALDGQHRLAGIKKTVKDGLDQDPHDELSVIFVAHKETAKGLERTRRLFTTLNKTARPVSKGDIIALDEDDAMAICVRRLIEKTDMFAGTRVAFVASNNMPVKNTSSLTTIGNLYDVLTILFTNSRFDLKKKKADLQRVRPPDEELDAYFKYAKSYFTALRRNFEELDEFFDAEDSSAVVGEYRGSHGGNALFRPIGLEIFTRIVATLTSKMSLAQAVKQAALLPRDLNEEPFADLMWDTSTSTMLNSHKVTLREILLYMLDCSKYSEGKLLDRYRRETGDDEIELPDQLV</sequence>
<proteinExistence type="predicted"/>
<dbReference type="InterPro" id="IPR017642">
    <property type="entry name" value="DNA_S_mod_DndB"/>
</dbReference>
<organism evidence="1 2">
    <name type="scientific">Woeseia oceani</name>
    <dbReference type="NCBI Taxonomy" id="1548547"/>
    <lineage>
        <taxon>Bacteria</taxon>
        <taxon>Pseudomonadati</taxon>
        <taxon>Pseudomonadota</taxon>
        <taxon>Gammaproteobacteria</taxon>
        <taxon>Woeseiales</taxon>
        <taxon>Woeseiaceae</taxon>
        <taxon>Woeseia</taxon>
    </lineage>
</organism>
<reference evidence="1 2" key="1">
    <citation type="submission" date="2016-06" db="EMBL/GenBank/DDBJ databases">
        <title>Complete genome sequence of a deep-branching marine Gamma Proteobacterium Woeseia oceani type strain XK5.</title>
        <authorList>
            <person name="Mu D."/>
            <person name="Du Z."/>
        </authorList>
    </citation>
    <scope>NUCLEOTIDE SEQUENCE [LARGE SCALE GENOMIC DNA]</scope>
    <source>
        <strain evidence="1 2">XK5</strain>
    </source>
</reference>
<evidence type="ECO:0000313" key="1">
    <source>
        <dbReference type="EMBL" id="ANO52141.1"/>
    </source>
</evidence>
<evidence type="ECO:0000313" key="2">
    <source>
        <dbReference type="Proteomes" id="UP000092695"/>
    </source>
</evidence>
<dbReference type="CDD" id="cd16414">
    <property type="entry name" value="dndB_like"/>
    <property type="match status" value="1"/>
</dbReference>
<gene>
    <name evidence="1" type="ORF">BA177_13900</name>
</gene>
<dbReference type="NCBIfam" id="TIGR03187">
    <property type="entry name" value="DGQHR"/>
    <property type="match status" value="1"/>
</dbReference>
<dbReference type="RefSeq" id="WP_068617172.1">
    <property type="nucleotide sequence ID" value="NZ_CP016268.1"/>
</dbReference>
<dbReference type="Pfam" id="PF14072">
    <property type="entry name" value="DndB"/>
    <property type="match status" value="1"/>
</dbReference>
<protein>
    <recommendedName>
        <fullName evidence="3">DGQHR domain-containing protein</fullName>
    </recommendedName>
</protein>
<dbReference type="EMBL" id="CP016268">
    <property type="protein sequence ID" value="ANO52141.1"/>
    <property type="molecule type" value="Genomic_DNA"/>
</dbReference>
<dbReference type="InterPro" id="IPR017601">
    <property type="entry name" value="DGQHR-contain_dom"/>
</dbReference>
<dbReference type="AlphaFoldDB" id="A0A193LI20"/>